<sequence length="83" mass="9614">MKRTANKIITFPLVILIKFYQWFISPLLPKNCRYEPTCSHYMVKALQVHGPVKGFWLGIKRISRCHPWGGSGYDPVPPKKSKI</sequence>
<dbReference type="HAMAP" id="MF_00386">
    <property type="entry name" value="UPF0161_YidD"/>
    <property type="match status" value="1"/>
</dbReference>
<dbReference type="Pfam" id="PF01809">
    <property type="entry name" value="YidD"/>
    <property type="match status" value="1"/>
</dbReference>
<gene>
    <name evidence="2" type="primary">yidD</name>
    <name evidence="2" type="ORF">HHL20_04185</name>
</gene>
<comment type="similarity">
    <text evidence="1">Belongs to the UPF0161 family.</text>
</comment>
<dbReference type="RefSeq" id="WP_169229918.1">
    <property type="nucleotide sequence ID" value="NZ_JABBGF010000001.1"/>
</dbReference>
<keyword evidence="1" id="KW-1003">Cell membrane</keyword>
<comment type="caution">
    <text evidence="2">The sequence shown here is derived from an EMBL/GenBank/DDBJ whole genome shotgun (WGS) entry which is preliminary data.</text>
</comment>
<keyword evidence="1" id="KW-0472">Membrane</keyword>
<accession>A0A7Y0A4J8</accession>
<comment type="function">
    <text evidence="1">Could be involved in insertion of integral membrane proteins into the membrane.</text>
</comment>
<comment type="subcellular location">
    <subcellularLocation>
        <location evidence="1">Cell membrane</location>
        <topology evidence="1">Peripheral membrane protein</topology>
        <orientation evidence="1">Cytoplasmic side</orientation>
    </subcellularLocation>
</comment>
<dbReference type="InterPro" id="IPR002696">
    <property type="entry name" value="Membr_insert_effic_factor_YidD"/>
</dbReference>
<dbReference type="NCBIfam" id="TIGR00278">
    <property type="entry name" value="membrane protein insertion efficiency factor YidD"/>
    <property type="match status" value="1"/>
</dbReference>
<keyword evidence="3" id="KW-1185">Reference proteome</keyword>
<reference evidence="2 3" key="1">
    <citation type="submission" date="2020-04" db="EMBL/GenBank/DDBJ databases">
        <title>Chryseobacterium sp. RJ-7-14 sp. nov., isolated from Jeju soil.</title>
        <authorList>
            <person name="Dahal R.H."/>
            <person name="Chaudhary D.K."/>
        </authorList>
    </citation>
    <scope>NUCLEOTIDE SEQUENCE [LARGE SCALE GENOMIC DNA]</scope>
    <source>
        <strain evidence="2 3">RJ-7-14</strain>
    </source>
</reference>
<dbReference type="GO" id="GO:0005886">
    <property type="term" value="C:plasma membrane"/>
    <property type="evidence" value="ECO:0007669"/>
    <property type="project" value="UniProtKB-SubCell"/>
</dbReference>
<evidence type="ECO:0000313" key="3">
    <source>
        <dbReference type="Proteomes" id="UP000552615"/>
    </source>
</evidence>
<evidence type="ECO:0000256" key="1">
    <source>
        <dbReference type="HAMAP-Rule" id="MF_00386"/>
    </source>
</evidence>
<dbReference type="EMBL" id="JABBGF010000001">
    <property type="protein sequence ID" value="NML56537.1"/>
    <property type="molecule type" value="Genomic_DNA"/>
</dbReference>
<name>A0A7Y0A4J8_9FLAO</name>
<dbReference type="SMART" id="SM01234">
    <property type="entry name" value="Haemolytic"/>
    <property type="match status" value="1"/>
</dbReference>
<proteinExistence type="inferred from homology"/>
<dbReference type="Proteomes" id="UP000552615">
    <property type="component" value="Unassembled WGS sequence"/>
</dbReference>
<dbReference type="PANTHER" id="PTHR33383">
    <property type="entry name" value="MEMBRANE PROTEIN INSERTION EFFICIENCY FACTOR-RELATED"/>
    <property type="match status" value="1"/>
</dbReference>
<dbReference type="AlphaFoldDB" id="A0A7Y0A4J8"/>
<organism evidence="2 3">
    <name type="scientific">Chryseobacterium cheonjiense</name>
    <dbReference type="NCBI Taxonomy" id="2728845"/>
    <lineage>
        <taxon>Bacteria</taxon>
        <taxon>Pseudomonadati</taxon>
        <taxon>Bacteroidota</taxon>
        <taxon>Flavobacteriia</taxon>
        <taxon>Flavobacteriales</taxon>
        <taxon>Weeksellaceae</taxon>
        <taxon>Chryseobacterium group</taxon>
        <taxon>Chryseobacterium</taxon>
    </lineage>
</organism>
<protein>
    <recommendedName>
        <fullName evidence="1">Putative membrane protein insertion efficiency factor</fullName>
    </recommendedName>
</protein>
<dbReference type="PANTHER" id="PTHR33383:SF1">
    <property type="entry name" value="MEMBRANE PROTEIN INSERTION EFFICIENCY FACTOR-RELATED"/>
    <property type="match status" value="1"/>
</dbReference>
<evidence type="ECO:0000313" key="2">
    <source>
        <dbReference type="EMBL" id="NML56537.1"/>
    </source>
</evidence>